<sequence length="130" mass="12819">MARKRMVSIFLAAAIGGGFALATATMATAETGIPAIAVVSAPYPPGPVNNNNNNNGADPTDPGFDSGFDCGDDSCCSEESCCSGGCHAVKELPFTGAPVATVATLGGGLLAAGTAASLIAVRRRRSTSGI</sequence>
<keyword evidence="1" id="KW-0472">Membrane</keyword>
<dbReference type="KEGG" id="sro:Sros_6512"/>
<feature type="transmembrane region" description="Helical" evidence="1">
    <location>
        <begin position="99"/>
        <end position="121"/>
    </location>
</feature>
<proteinExistence type="predicted"/>
<feature type="signal peptide" evidence="2">
    <location>
        <begin position="1"/>
        <end position="29"/>
    </location>
</feature>
<dbReference type="EMBL" id="CP001814">
    <property type="protein sequence ID" value="ACZ89226.1"/>
    <property type="molecule type" value="Genomic_DNA"/>
</dbReference>
<name>D2B202_STRRD</name>
<evidence type="ECO:0000313" key="4">
    <source>
        <dbReference type="Proteomes" id="UP000002029"/>
    </source>
</evidence>
<keyword evidence="1" id="KW-1133">Transmembrane helix</keyword>
<evidence type="ECO:0008006" key="5">
    <source>
        <dbReference type="Google" id="ProtNLM"/>
    </source>
</evidence>
<dbReference type="AlphaFoldDB" id="D2B202"/>
<keyword evidence="2" id="KW-0732">Signal</keyword>
<accession>D2B202</accession>
<dbReference type="HOGENOM" id="CLU_1937013_0_0_11"/>
<dbReference type="RefSeq" id="WP_012892960.1">
    <property type="nucleotide sequence ID" value="NC_013595.1"/>
</dbReference>
<organism evidence="3 4">
    <name type="scientific">Streptosporangium roseum (strain ATCC 12428 / DSM 43021 / JCM 3005 / KCTC 9067 / NCIMB 10171 / NRRL 2505 / NI 9100)</name>
    <dbReference type="NCBI Taxonomy" id="479432"/>
    <lineage>
        <taxon>Bacteria</taxon>
        <taxon>Bacillati</taxon>
        <taxon>Actinomycetota</taxon>
        <taxon>Actinomycetes</taxon>
        <taxon>Streptosporangiales</taxon>
        <taxon>Streptosporangiaceae</taxon>
        <taxon>Streptosporangium</taxon>
    </lineage>
</organism>
<protein>
    <recommendedName>
        <fullName evidence="5">Gram-positive cocci surface proteins LPxTG domain-containing protein</fullName>
    </recommendedName>
</protein>
<reference evidence="3 4" key="1">
    <citation type="journal article" date="2010" name="Stand. Genomic Sci.">
        <title>Complete genome sequence of Streptosporangium roseum type strain (NI 9100).</title>
        <authorList>
            <person name="Nolan M."/>
            <person name="Sikorski J."/>
            <person name="Jando M."/>
            <person name="Lucas S."/>
            <person name="Lapidus A."/>
            <person name="Glavina Del Rio T."/>
            <person name="Chen F."/>
            <person name="Tice H."/>
            <person name="Pitluck S."/>
            <person name="Cheng J.F."/>
            <person name="Chertkov O."/>
            <person name="Sims D."/>
            <person name="Meincke L."/>
            <person name="Brettin T."/>
            <person name="Han C."/>
            <person name="Detter J.C."/>
            <person name="Bruce D."/>
            <person name="Goodwin L."/>
            <person name="Land M."/>
            <person name="Hauser L."/>
            <person name="Chang Y.J."/>
            <person name="Jeffries C.D."/>
            <person name="Ivanova N."/>
            <person name="Mavromatis K."/>
            <person name="Mikhailova N."/>
            <person name="Chen A."/>
            <person name="Palaniappan K."/>
            <person name="Chain P."/>
            <person name="Rohde M."/>
            <person name="Goker M."/>
            <person name="Bristow J."/>
            <person name="Eisen J.A."/>
            <person name="Markowitz V."/>
            <person name="Hugenholtz P."/>
            <person name="Kyrpides N.C."/>
            <person name="Klenk H.P."/>
        </authorList>
    </citation>
    <scope>NUCLEOTIDE SEQUENCE [LARGE SCALE GENOMIC DNA]</scope>
    <source>
        <strain evidence="4">ATCC 12428 / DSM 43021 / JCM 3005 / NI 9100</strain>
    </source>
</reference>
<gene>
    <name evidence="3" type="ordered locus">Sros_6512</name>
</gene>
<dbReference type="STRING" id="479432.Sros_6512"/>
<feature type="chain" id="PRO_5003028109" description="Gram-positive cocci surface proteins LPxTG domain-containing protein" evidence="2">
    <location>
        <begin position="30"/>
        <end position="130"/>
    </location>
</feature>
<evidence type="ECO:0000256" key="2">
    <source>
        <dbReference type="SAM" id="SignalP"/>
    </source>
</evidence>
<keyword evidence="1" id="KW-0812">Transmembrane</keyword>
<dbReference type="Proteomes" id="UP000002029">
    <property type="component" value="Chromosome"/>
</dbReference>
<evidence type="ECO:0000313" key="3">
    <source>
        <dbReference type="EMBL" id="ACZ89226.1"/>
    </source>
</evidence>
<evidence type="ECO:0000256" key="1">
    <source>
        <dbReference type="SAM" id="Phobius"/>
    </source>
</evidence>
<keyword evidence="4" id="KW-1185">Reference proteome</keyword>